<dbReference type="eggNOG" id="COG1246">
    <property type="taxonomic scope" value="Bacteria"/>
</dbReference>
<dbReference type="GO" id="GO:0016747">
    <property type="term" value="F:acyltransferase activity, transferring groups other than amino-acyl groups"/>
    <property type="evidence" value="ECO:0007669"/>
    <property type="project" value="InterPro"/>
</dbReference>
<evidence type="ECO:0000256" key="1">
    <source>
        <dbReference type="ARBA" id="ARBA00022679"/>
    </source>
</evidence>
<dbReference type="CDD" id="cd04301">
    <property type="entry name" value="NAT_SF"/>
    <property type="match status" value="1"/>
</dbReference>
<evidence type="ECO:0000259" key="3">
    <source>
        <dbReference type="PROSITE" id="PS51186"/>
    </source>
</evidence>
<name>A0A016XGU3_9BURK</name>
<feature type="domain" description="N-acetyltransferase" evidence="3">
    <location>
        <begin position="10"/>
        <end position="156"/>
    </location>
</feature>
<dbReference type="SUPFAM" id="SSF55729">
    <property type="entry name" value="Acyl-CoA N-acyltransferases (Nat)"/>
    <property type="match status" value="1"/>
</dbReference>
<gene>
    <name evidence="4" type="ORF">AZ34_09700</name>
</gene>
<keyword evidence="1" id="KW-0808">Transferase</keyword>
<dbReference type="STRING" id="1458275.AZ34_09700"/>
<dbReference type="EMBL" id="JEMG01000001">
    <property type="protein sequence ID" value="EYC51329.1"/>
    <property type="molecule type" value="Genomic_DNA"/>
</dbReference>
<evidence type="ECO:0000313" key="4">
    <source>
        <dbReference type="EMBL" id="EYC51329.1"/>
    </source>
</evidence>
<dbReference type="PROSITE" id="PS51186">
    <property type="entry name" value="GNAT"/>
    <property type="match status" value="1"/>
</dbReference>
<comment type="caution">
    <text evidence="4">The sequence shown here is derived from an EMBL/GenBank/DDBJ whole genome shotgun (WGS) entry which is preliminary data.</text>
</comment>
<dbReference type="AlphaFoldDB" id="A0A016XGU3"/>
<dbReference type="Gene3D" id="3.40.630.30">
    <property type="match status" value="1"/>
</dbReference>
<evidence type="ECO:0000256" key="2">
    <source>
        <dbReference type="ARBA" id="ARBA00023315"/>
    </source>
</evidence>
<proteinExistence type="predicted"/>
<evidence type="ECO:0000313" key="5">
    <source>
        <dbReference type="Proteomes" id="UP000023268"/>
    </source>
</evidence>
<accession>A0A016XGU3</accession>
<dbReference type="PANTHER" id="PTHR43877">
    <property type="entry name" value="AMINOALKYLPHOSPHONATE N-ACETYLTRANSFERASE-RELATED-RELATED"/>
    <property type="match status" value="1"/>
</dbReference>
<dbReference type="InterPro" id="IPR000182">
    <property type="entry name" value="GNAT_dom"/>
</dbReference>
<reference evidence="4 5" key="1">
    <citation type="submission" date="2014-02" db="EMBL/GenBank/DDBJ databases">
        <title>Draft Genome of Hylemonella gracilis isolated from the Niagara River.</title>
        <authorList>
            <person name="Pawlowski D.R."/>
            <person name="Koudelka G.B."/>
        </authorList>
    </citation>
    <scope>NUCLEOTIDE SEQUENCE [LARGE SCALE GENOMIC DNA]</scope>
    <source>
        <strain evidence="4 5">Niagara R</strain>
    </source>
</reference>
<sequence>MNMAVTPPAPTALTLTAQDHPAVQALLAQAGLPYADLSPASMSLFLGLRASDAAGTSNLSPRERPAPWIAIAGLEPHHGDGLLRSLLVMPEHRGQGLARELVRAQEAQARGLGLRRLVLLTETAADFFRALGYRDTDRATLPDGLRAAPQFAKLCPASASCLSKPL</sequence>
<organism evidence="4 5">
    <name type="scientific">Hylemonella gracilis str. Niagara R</name>
    <dbReference type="NCBI Taxonomy" id="1458275"/>
    <lineage>
        <taxon>Bacteria</taxon>
        <taxon>Pseudomonadati</taxon>
        <taxon>Pseudomonadota</taxon>
        <taxon>Betaproteobacteria</taxon>
        <taxon>Burkholderiales</taxon>
        <taxon>Comamonadaceae</taxon>
        <taxon>Hylemonella</taxon>
    </lineage>
</organism>
<dbReference type="OrthoDB" id="5197788at2"/>
<protein>
    <submittedName>
        <fullName evidence="4">Tyrosine protein phosphatase</fullName>
    </submittedName>
</protein>
<dbReference type="InterPro" id="IPR016181">
    <property type="entry name" value="Acyl_CoA_acyltransferase"/>
</dbReference>
<dbReference type="Proteomes" id="UP000023268">
    <property type="component" value="Unassembled WGS sequence"/>
</dbReference>
<keyword evidence="2" id="KW-0012">Acyltransferase</keyword>
<dbReference type="Pfam" id="PF00583">
    <property type="entry name" value="Acetyltransf_1"/>
    <property type="match status" value="1"/>
</dbReference>
<dbReference type="InterPro" id="IPR050832">
    <property type="entry name" value="Bact_Acetyltransf"/>
</dbReference>